<dbReference type="AlphaFoldDB" id="A0A086QZ33"/>
<dbReference type="Proteomes" id="UP000028821">
    <property type="component" value="Unassembled WGS sequence"/>
</dbReference>
<dbReference type="VEuPathDB" id="ToxoDB:TGMAS_312650A"/>
<feature type="compositionally biased region" description="Low complexity" evidence="1">
    <location>
        <begin position="80"/>
        <end position="93"/>
    </location>
</feature>
<protein>
    <submittedName>
        <fullName evidence="2">Uncharacterized protein</fullName>
    </submittedName>
</protein>
<sequence length="462" mass="50459">MAGALSPVDQLQLPSCTEQDFQEALAAIKTTDAIMDEGIFEQLKRYSAYKYLCHKRQQVQSLQRALSGAASAASSSASAAASSPCAEGPSAAGESNGVGTPQPSGDRGQRGQCLSGVRAEGTQARHTPQRPSVVLDISTPEDVGCIRKINHEACNLLANSYEGYAWMCQVAAELAETLEVSAHPKPGHGTQAKGASASGALSTLSSSLFSGEGKGDWPENDEASHTASQSAGDGAGVSVLLHALCDFLTMKYDSTVTRKNLLDDRSTHGSWNPPAFYWQLFKHPSIISCLLKLYQERPQDEFLACWFQDYTQHYRRVSSTRTGLFFSVLSAEEKKQNACEARLFLPDADPSSLSLLDEHLHTQQASLRRQTADKGRPQLSKLTSNFSVYTLRMSEEIRRFLLWDESEELCSASLSQTFALFLHAGDFRELECAGPPRRHKCLIEIFTPTYTTAGHSHGRTLQ</sequence>
<feature type="region of interest" description="Disordered" evidence="1">
    <location>
        <begin position="80"/>
        <end position="113"/>
    </location>
</feature>
<evidence type="ECO:0000256" key="1">
    <source>
        <dbReference type="SAM" id="MobiDB-lite"/>
    </source>
</evidence>
<organism evidence="2 3">
    <name type="scientific">Toxoplasma gondii MAS</name>
    <dbReference type="NCBI Taxonomy" id="943118"/>
    <lineage>
        <taxon>Eukaryota</taxon>
        <taxon>Sar</taxon>
        <taxon>Alveolata</taxon>
        <taxon>Apicomplexa</taxon>
        <taxon>Conoidasida</taxon>
        <taxon>Coccidia</taxon>
        <taxon>Eucoccidiorida</taxon>
        <taxon>Eimeriorina</taxon>
        <taxon>Sarcocystidae</taxon>
        <taxon>Toxoplasma</taxon>
    </lineage>
</organism>
<gene>
    <name evidence="2" type="ORF">TGMAS_312650A</name>
</gene>
<dbReference type="EMBL" id="AEXC02000152">
    <property type="protein sequence ID" value="KFH17865.1"/>
    <property type="molecule type" value="Genomic_DNA"/>
</dbReference>
<accession>A0A086QZ33</accession>
<reference evidence="2 3" key="1">
    <citation type="submission" date="2014-04" db="EMBL/GenBank/DDBJ databases">
        <authorList>
            <person name="Sibley D."/>
            <person name="Venepally P."/>
            <person name="Karamycheva S."/>
            <person name="Hadjithomas M."/>
            <person name="Khan A."/>
            <person name="Brunk B."/>
            <person name="Roos D."/>
            <person name="Caler E."/>
            <person name="Lorenzi H."/>
        </authorList>
    </citation>
    <scope>NUCLEOTIDE SEQUENCE [LARGE SCALE GENOMIC DNA]</scope>
    <source>
        <strain evidence="2 3">MAS</strain>
    </source>
</reference>
<feature type="region of interest" description="Disordered" evidence="1">
    <location>
        <begin position="209"/>
        <end position="230"/>
    </location>
</feature>
<evidence type="ECO:0000313" key="2">
    <source>
        <dbReference type="EMBL" id="KFH17865.1"/>
    </source>
</evidence>
<evidence type="ECO:0000313" key="3">
    <source>
        <dbReference type="Proteomes" id="UP000028821"/>
    </source>
</evidence>
<proteinExistence type="predicted"/>
<name>A0A086QZ33_TOXGO</name>
<comment type="caution">
    <text evidence="2">The sequence shown here is derived from an EMBL/GenBank/DDBJ whole genome shotgun (WGS) entry which is preliminary data.</text>
</comment>